<dbReference type="EMBL" id="RXGB01000394">
    <property type="protein sequence ID" value="TMX03645.1"/>
    <property type="molecule type" value="Genomic_DNA"/>
</dbReference>
<proteinExistence type="predicted"/>
<reference evidence="1" key="1">
    <citation type="submission" date="2019-05" db="EMBL/GenBank/DDBJ databases">
        <title>The de novo reference genome and transcriptome assemblies of the wild tomato species Solanum chilense.</title>
        <authorList>
            <person name="Stam R."/>
            <person name="Nosenko T."/>
            <person name="Hoerger A.C."/>
            <person name="Stephan W."/>
            <person name="Seidel M.A."/>
            <person name="Kuhn J.M.M."/>
            <person name="Haberer G."/>
            <person name="Tellier A."/>
        </authorList>
    </citation>
    <scope>NUCLEOTIDE SEQUENCE</scope>
    <source>
        <tissue evidence="1">Mature leaves</tissue>
    </source>
</reference>
<sequence length="172" mass="20644">MFGELPRVVTKEVKEYKKLKIYKRATVAERIKVLIVMSAKDVRIQYNMHTFTGQDFMNMTSMKVWWENRLVDEFEWDEDMIDYVRSIRPYPGGMDKIGAKRILTVMNMNNTHFVTLEIFLHEDRMNVYECQLMGMEHAKFLTYIQPFFELLPKLLKQSGIMKHFLEKFLDDP</sequence>
<accession>A0A6N2C8Y9</accession>
<comment type="caution">
    <text evidence="1">The sequence shown here is derived from an EMBL/GenBank/DDBJ whole genome shotgun (WGS) entry which is preliminary data.</text>
</comment>
<organism evidence="1">
    <name type="scientific">Solanum chilense</name>
    <name type="common">Tomato</name>
    <name type="synonym">Lycopersicon chilense</name>
    <dbReference type="NCBI Taxonomy" id="4083"/>
    <lineage>
        <taxon>Eukaryota</taxon>
        <taxon>Viridiplantae</taxon>
        <taxon>Streptophyta</taxon>
        <taxon>Embryophyta</taxon>
        <taxon>Tracheophyta</taxon>
        <taxon>Spermatophyta</taxon>
        <taxon>Magnoliopsida</taxon>
        <taxon>eudicotyledons</taxon>
        <taxon>Gunneridae</taxon>
        <taxon>Pentapetalae</taxon>
        <taxon>asterids</taxon>
        <taxon>lamiids</taxon>
        <taxon>Solanales</taxon>
        <taxon>Solanaceae</taxon>
        <taxon>Solanoideae</taxon>
        <taxon>Solaneae</taxon>
        <taxon>Solanum</taxon>
        <taxon>Solanum subgen. Lycopersicon</taxon>
    </lineage>
</organism>
<protein>
    <submittedName>
        <fullName evidence="1">Uncharacterized protein</fullName>
    </submittedName>
</protein>
<evidence type="ECO:0000313" key="1">
    <source>
        <dbReference type="EMBL" id="TMX03645.1"/>
    </source>
</evidence>
<name>A0A6N2C8Y9_SOLCI</name>
<gene>
    <name evidence="1" type="ORF">EJD97_015027</name>
</gene>
<dbReference type="AlphaFoldDB" id="A0A6N2C8Y9"/>